<accession>A0A0A7FUL3</accession>
<dbReference type="Pfam" id="PF05949">
    <property type="entry name" value="DUF881"/>
    <property type="match status" value="1"/>
</dbReference>
<dbReference type="OrthoDB" id="9776196at2"/>
<evidence type="ECO:0000313" key="4">
    <source>
        <dbReference type="Proteomes" id="UP000030635"/>
    </source>
</evidence>
<comment type="similarity">
    <text evidence="1">Belongs to the UPF0749 family.</text>
</comment>
<evidence type="ECO:0000313" key="3">
    <source>
        <dbReference type="EMBL" id="AIY83263.1"/>
    </source>
</evidence>
<reference evidence="3 4" key="1">
    <citation type="journal article" date="2015" name="Infect. Genet. Evol.">
        <title>Genomic sequences of six botulinum neurotoxin-producing strains representing three clostridial species illustrate the mobility and diversity of botulinum neurotoxin genes.</title>
        <authorList>
            <person name="Smith T.J."/>
            <person name="Hill K.K."/>
            <person name="Xie G."/>
            <person name="Foley B.T."/>
            <person name="Williamson C.H."/>
            <person name="Foster J.T."/>
            <person name="Johnson S.L."/>
            <person name="Chertkov O."/>
            <person name="Teshima H."/>
            <person name="Gibbons H.S."/>
            <person name="Johnsky L.A."/>
            <person name="Karavis M.A."/>
            <person name="Smith L.A."/>
        </authorList>
    </citation>
    <scope>NUCLEOTIDE SEQUENCE [LARGE SCALE GENOMIC DNA]</scope>
    <source>
        <strain evidence="3">Sullivan</strain>
    </source>
</reference>
<dbReference type="RefSeq" id="WP_039316173.1">
    <property type="nucleotide sequence ID" value="NZ_CP006905.1"/>
</dbReference>
<protein>
    <recommendedName>
        <fullName evidence="5">Division initiation protein</fullName>
    </recommendedName>
</protein>
<dbReference type="PANTHER" id="PTHR37313:SF2">
    <property type="entry name" value="UPF0749 PROTEIN YLXX"/>
    <property type="match status" value="1"/>
</dbReference>
<proteinExistence type="inferred from homology"/>
<gene>
    <name evidence="3" type="ORF">U729_2867</name>
</gene>
<dbReference type="AlphaFoldDB" id="A0A0A7FUL3"/>
<feature type="coiled-coil region" evidence="2">
    <location>
        <begin position="41"/>
        <end position="82"/>
    </location>
</feature>
<dbReference type="HOGENOM" id="CLU_040273_4_1_9"/>
<keyword evidence="2" id="KW-0175">Coiled coil</keyword>
<organism evidence="3 4">
    <name type="scientific">Clostridium baratii str. Sullivan</name>
    <dbReference type="NCBI Taxonomy" id="1415775"/>
    <lineage>
        <taxon>Bacteria</taxon>
        <taxon>Bacillati</taxon>
        <taxon>Bacillota</taxon>
        <taxon>Clostridia</taxon>
        <taxon>Eubacteriales</taxon>
        <taxon>Clostridiaceae</taxon>
        <taxon>Clostridium</taxon>
    </lineage>
</organism>
<sequence>MKKSTAQISIAIVCALLGFLLAYQFKLLSKNNDGTTENYNKNDIITEIDSLKKEKEELQNKNNAINEELKKLEDAAAKEGNVGKEIKNQLDSARMHLGLVDVSGPGVIIKITPKTSIFGSSADETGRSISEEELIHIVNLLWYSKAEAISINGYRVTPQTGIKNSSNYIWIGSAGKVSPKEPITIKAIGDKARLNVGLNFPGSLDFGALQNYNCEVEQSDNIVIDKTTQTIKSDYLKPVEKKEAK</sequence>
<evidence type="ECO:0000256" key="1">
    <source>
        <dbReference type="ARBA" id="ARBA00009108"/>
    </source>
</evidence>
<name>A0A0A7FUL3_9CLOT</name>
<evidence type="ECO:0008006" key="5">
    <source>
        <dbReference type="Google" id="ProtNLM"/>
    </source>
</evidence>
<evidence type="ECO:0000256" key="2">
    <source>
        <dbReference type="SAM" id="Coils"/>
    </source>
</evidence>
<dbReference type="InterPro" id="IPR010273">
    <property type="entry name" value="DUF881"/>
</dbReference>
<dbReference type="EMBL" id="CP006905">
    <property type="protein sequence ID" value="AIY83263.1"/>
    <property type="molecule type" value="Genomic_DNA"/>
</dbReference>
<dbReference type="Gene3D" id="3.30.70.1880">
    <property type="entry name" value="Protein of unknown function DUF881"/>
    <property type="match status" value="1"/>
</dbReference>
<dbReference type="STRING" id="1561.NPD11_160"/>
<dbReference type="eggNOG" id="COG3879">
    <property type="taxonomic scope" value="Bacteria"/>
</dbReference>
<dbReference type="KEGG" id="cbv:U729_2867"/>
<dbReference type="Proteomes" id="UP000030635">
    <property type="component" value="Chromosome"/>
</dbReference>
<keyword evidence="4" id="KW-1185">Reference proteome</keyword>
<dbReference type="PANTHER" id="PTHR37313">
    <property type="entry name" value="UPF0749 PROTEIN RV1825"/>
    <property type="match status" value="1"/>
</dbReference>